<name>A0AAD4M4T2_9AGAM</name>
<proteinExistence type="predicted"/>
<dbReference type="AlphaFoldDB" id="A0AAD4M4T2"/>
<sequence>MVILIFSKSNVTPLPLALFQAVVLLRANMPSPHLTRVSSDPLRMVVTTNRGAGVILCAQCKPNSTHSAIETPMFESGAC</sequence>
<keyword evidence="2" id="KW-1185">Reference proteome</keyword>
<dbReference type="Proteomes" id="UP001203297">
    <property type="component" value="Unassembled WGS sequence"/>
</dbReference>
<reference evidence="1" key="1">
    <citation type="journal article" date="2022" name="New Phytol.">
        <title>Evolutionary transition to the ectomycorrhizal habit in the genomes of a hyperdiverse lineage of mushroom-forming fungi.</title>
        <authorList>
            <person name="Looney B."/>
            <person name="Miyauchi S."/>
            <person name="Morin E."/>
            <person name="Drula E."/>
            <person name="Courty P.E."/>
            <person name="Kohler A."/>
            <person name="Kuo A."/>
            <person name="LaButti K."/>
            <person name="Pangilinan J."/>
            <person name="Lipzen A."/>
            <person name="Riley R."/>
            <person name="Andreopoulos W."/>
            <person name="He G."/>
            <person name="Johnson J."/>
            <person name="Nolan M."/>
            <person name="Tritt A."/>
            <person name="Barry K.W."/>
            <person name="Grigoriev I.V."/>
            <person name="Nagy L.G."/>
            <person name="Hibbett D."/>
            <person name="Henrissat B."/>
            <person name="Matheny P.B."/>
            <person name="Labbe J."/>
            <person name="Martin F.M."/>
        </authorList>
    </citation>
    <scope>NUCLEOTIDE SEQUENCE</scope>
    <source>
        <strain evidence="1">BPL690</strain>
    </source>
</reference>
<evidence type="ECO:0000313" key="1">
    <source>
        <dbReference type="EMBL" id="KAI0301713.1"/>
    </source>
</evidence>
<dbReference type="EMBL" id="WTXG01000013">
    <property type="protein sequence ID" value="KAI0301713.1"/>
    <property type="molecule type" value="Genomic_DNA"/>
</dbReference>
<organism evidence="1 2">
    <name type="scientific">Multifurca ochricompacta</name>
    <dbReference type="NCBI Taxonomy" id="376703"/>
    <lineage>
        <taxon>Eukaryota</taxon>
        <taxon>Fungi</taxon>
        <taxon>Dikarya</taxon>
        <taxon>Basidiomycota</taxon>
        <taxon>Agaricomycotina</taxon>
        <taxon>Agaricomycetes</taxon>
        <taxon>Russulales</taxon>
        <taxon>Russulaceae</taxon>
        <taxon>Multifurca</taxon>
    </lineage>
</organism>
<accession>A0AAD4M4T2</accession>
<gene>
    <name evidence="1" type="ORF">B0F90DRAFT_1717254</name>
</gene>
<evidence type="ECO:0000313" key="2">
    <source>
        <dbReference type="Proteomes" id="UP001203297"/>
    </source>
</evidence>
<comment type="caution">
    <text evidence="1">The sequence shown here is derived from an EMBL/GenBank/DDBJ whole genome shotgun (WGS) entry which is preliminary data.</text>
</comment>
<protein>
    <submittedName>
        <fullName evidence="1">Uncharacterized protein</fullName>
    </submittedName>
</protein>